<dbReference type="InterPro" id="IPR023137">
    <property type="entry name" value="BrxA_sf"/>
</dbReference>
<dbReference type="Pfam" id="PF08849">
    <property type="entry name" value="BrxA"/>
    <property type="match status" value="1"/>
</dbReference>
<name>E3PXI9_ACESD</name>
<evidence type="ECO:0008006" key="3">
    <source>
        <dbReference type="Google" id="ProtNLM"/>
    </source>
</evidence>
<dbReference type="AlphaFoldDB" id="E3PXI9"/>
<dbReference type="HOGENOM" id="CLU_087567_3_0_9"/>
<dbReference type="EMBL" id="FP565809">
    <property type="protein sequence ID" value="CBH21154.1"/>
    <property type="molecule type" value="Genomic_DNA"/>
</dbReference>
<dbReference type="KEGG" id="cst:CLOST_1031"/>
<protein>
    <recommendedName>
        <fullName evidence="3">Inner membrane protein (DUF1819)</fullName>
    </recommendedName>
</protein>
<evidence type="ECO:0000313" key="2">
    <source>
        <dbReference type="Proteomes" id="UP000007041"/>
    </source>
</evidence>
<sequence length="198" mass="23159">MEKYSSGLVAESFWFTELKQIIKLRYNNVSWDEIKKLCVEENLLGIAKQSRSIRIYGYLKGRVDCIDKELMEIFLSSDLETQKLINIISVARKNKLFLEFLYEVYREKAIIGHSELTPSDINIFFKDKQLQDSNIATWTDVTFRRLRSTYMNFLTDAGMVRLHNKKRLITLPILDIVLENYLVAHNEITLLKALTGGR</sequence>
<reference evidence="2" key="1">
    <citation type="journal article" date="2010" name="BMC Genomics">
        <title>Clostridium sticklandii, a specialist in amino acid degradation:revisiting its metabolism through its genome sequence.</title>
        <authorList>
            <person name="Fonknechten N."/>
            <person name="Chaussonnerie S."/>
            <person name="Tricot S."/>
            <person name="Lajus A."/>
            <person name="Andreesen J.R."/>
            <person name="Perchat N."/>
            <person name="Pelletier E."/>
            <person name="Gouyvenoux M."/>
            <person name="Barbe V."/>
            <person name="Salanoubat M."/>
            <person name="Le Paslier D."/>
            <person name="Weissenbach J."/>
            <person name="Cohen G.N."/>
            <person name="Kreimeyer A."/>
        </authorList>
    </citation>
    <scope>NUCLEOTIDE SEQUENCE [LARGE SCALE GENOMIC DNA]</scope>
    <source>
        <strain evidence="2">ATCC 12662 / DSM 519 / JCM 1433 / CCUG 9281 / NCIMB 10654 / HF</strain>
    </source>
</reference>
<dbReference type="BioCyc" id="CSTI499177:GJE9-1078-MONOMER"/>
<dbReference type="InterPro" id="IPR014948">
    <property type="entry name" value="BrxA"/>
</dbReference>
<evidence type="ECO:0000313" key="1">
    <source>
        <dbReference type="EMBL" id="CBH21154.1"/>
    </source>
</evidence>
<gene>
    <name evidence="1" type="ordered locus">CLOST_1031</name>
</gene>
<keyword evidence="2" id="KW-1185">Reference proteome</keyword>
<dbReference type="Proteomes" id="UP000007041">
    <property type="component" value="Chromosome"/>
</dbReference>
<proteinExistence type="predicted"/>
<dbReference type="eggNOG" id="ENOG502ZAM1">
    <property type="taxonomic scope" value="Bacteria"/>
</dbReference>
<accession>E3PXI9</accession>
<dbReference type="Gene3D" id="1.10.3540.10">
    <property type="entry name" value="uncharacterized protein from magnetospirillum magneticum domain"/>
    <property type="match status" value="1"/>
</dbReference>
<organism evidence="1 2">
    <name type="scientific">Acetoanaerobium sticklandii (strain ATCC 12662 / DSM 519 / JCM 1433 / CCUG 9281 / NCIMB 10654 / HF)</name>
    <name type="common">Clostridium sticklandii</name>
    <dbReference type="NCBI Taxonomy" id="499177"/>
    <lineage>
        <taxon>Bacteria</taxon>
        <taxon>Bacillati</taxon>
        <taxon>Bacillota</taxon>
        <taxon>Clostridia</taxon>
        <taxon>Peptostreptococcales</taxon>
        <taxon>Filifactoraceae</taxon>
        <taxon>Acetoanaerobium</taxon>
    </lineage>
</organism>
<dbReference type="STRING" id="1511.CLOST_1031"/>